<name>A0A0A9YPY9_LYGHE</name>
<dbReference type="InterPro" id="IPR036249">
    <property type="entry name" value="Thioredoxin-like_sf"/>
</dbReference>
<protein>
    <submittedName>
        <fullName evidence="1">Glutaredoxin-3</fullName>
    </submittedName>
</protein>
<accession>A0A0A9YPY9</accession>
<dbReference type="SUPFAM" id="SSF52833">
    <property type="entry name" value="Thioredoxin-like"/>
    <property type="match status" value="1"/>
</dbReference>
<gene>
    <name evidence="1" type="primary">grxC</name>
    <name evidence="1" type="ORF">CM83_100751</name>
</gene>
<proteinExistence type="predicted"/>
<sequence length="105" mass="11889">MYPSIYNTALLQLYVVESHADCKRLKEYLCSLQLSYEYIPCASGSVGRAELLAYTNTTLLPTMIDVATSKVCIGLPNCLLYIQETYDSQFMLYHTYRLSGVLRAV</sequence>
<evidence type="ECO:0000313" key="1">
    <source>
        <dbReference type="EMBL" id="JAG33148.1"/>
    </source>
</evidence>
<organism evidence="1">
    <name type="scientific">Lygus hesperus</name>
    <name type="common">Western plant bug</name>
    <dbReference type="NCBI Taxonomy" id="30085"/>
    <lineage>
        <taxon>Eukaryota</taxon>
        <taxon>Metazoa</taxon>
        <taxon>Ecdysozoa</taxon>
        <taxon>Arthropoda</taxon>
        <taxon>Hexapoda</taxon>
        <taxon>Insecta</taxon>
        <taxon>Pterygota</taxon>
        <taxon>Neoptera</taxon>
        <taxon>Paraneoptera</taxon>
        <taxon>Hemiptera</taxon>
        <taxon>Heteroptera</taxon>
        <taxon>Panheteroptera</taxon>
        <taxon>Cimicomorpha</taxon>
        <taxon>Miridae</taxon>
        <taxon>Mirini</taxon>
        <taxon>Lygus</taxon>
    </lineage>
</organism>
<dbReference type="AlphaFoldDB" id="A0A0A9YPY9"/>
<dbReference type="EMBL" id="GBHO01010456">
    <property type="protein sequence ID" value="JAG33148.1"/>
    <property type="molecule type" value="Transcribed_RNA"/>
</dbReference>
<reference evidence="1" key="1">
    <citation type="journal article" date="2014" name="PLoS ONE">
        <title>Transcriptome-Based Identification of ABC Transporters in the Western Tarnished Plant Bug Lygus hesperus.</title>
        <authorList>
            <person name="Hull J.J."/>
            <person name="Chaney K."/>
            <person name="Geib S.M."/>
            <person name="Fabrick J.A."/>
            <person name="Brent C.S."/>
            <person name="Walsh D."/>
            <person name="Lavine L.C."/>
        </authorList>
    </citation>
    <scope>NUCLEOTIDE SEQUENCE</scope>
</reference>
<reference evidence="1" key="2">
    <citation type="submission" date="2014-07" db="EMBL/GenBank/DDBJ databases">
        <authorList>
            <person name="Hull J."/>
        </authorList>
    </citation>
    <scope>NUCLEOTIDE SEQUENCE</scope>
</reference>